<accession>A0A0H5QQR6</accession>
<dbReference type="EMBL" id="HACM01003513">
    <property type="protein sequence ID" value="CRZ03955.1"/>
    <property type="molecule type" value="Transcribed_RNA"/>
</dbReference>
<organism evidence="1">
    <name type="scientific">Spongospora subterranea</name>
    <dbReference type="NCBI Taxonomy" id="70186"/>
    <lineage>
        <taxon>Eukaryota</taxon>
        <taxon>Sar</taxon>
        <taxon>Rhizaria</taxon>
        <taxon>Endomyxa</taxon>
        <taxon>Phytomyxea</taxon>
        <taxon>Plasmodiophorida</taxon>
        <taxon>Plasmodiophoridae</taxon>
        <taxon>Spongospora</taxon>
    </lineage>
</organism>
<dbReference type="AlphaFoldDB" id="A0A0H5QQR6"/>
<evidence type="ECO:0000313" key="1">
    <source>
        <dbReference type="EMBL" id="CRZ03957.1"/>
    </source>
</evidence>
<proteinExistence type="predicted"/>
<sequence length="148" mass="16627">MVLYPTFLGSNCLIIKSGVSMIVMTFSASRTANGDSDLKPSVMSIEVQFCVTKSKYFKFSEKKSTRTSREARIIFVASCQRLHVRDNRERAGQGPINEKIEERRESTFRSLSDIAHSSTTTSIGDESPQFHRAAEPLMFKSATKIDHV</sequence>
<name>A0A0H5QQR6_9EUKA</name>
<reference evidence="1" key="1">
    <citation type="submission" date="2015-04" db="EMBL/GenBank/DDBJ databases">
        <title>The genome sequence of the plant pathogenic Rhizarian Plasmodiophora brassicae reveals insights in its biotrophic life cycle and the origin of chitin synthesis.</title>
        <authorList>
            <person name="Schwelm A."/>
            <person name="Fogelqvist J."/>
            <person name="Knaust A."/>
            <person name="Julke S."/>
            <person name="Lilja T."/>
            <person name="Dhandapani V."/>
            <person name="Bonilla-Rosso G."/>
            <person name="Karlsson M."/>
            <person name="Shevchenko A."/>
            <person name="Choi S.R."/>
            <person name="Kim H.G."/>
            <person name="Park J.Y."/>
            <person name="Lim Y.P."/>
            <person name="Ludwig-Muller J."/>
            <person name="Dixelius C."/>
        </authorList>
    </citation>
    <scope>NUCLEOTIDE SEQUENCE</scope>
    <source>
        <tissue evidence="1">Potato root galls</tissue>
    </source>
</reference>
<feature type="non-terminal residue" evidence="1">
    <location>
        <position position="148"/>
    </location>
</feature>
<dbReference type="EMBL" id="HACM01003515">
    <property type="protein sequence ID" value="CRZ03957.1"/>
    <property type="molecule type" value="Transcribed_RNA"/>
</dbReference>
<protein>
    <submittedName>
        <fullName evidence="1">Uncharacterized protein</fullName>
    </submittedName>
</protein>